<dbReference type="NCBIfam" id="TIGR04088">
    <property type="entry name" value="cognate_SipW"/>
    <property type="match status" value="1"/>
</dbReference>
<dbReference type="InterPro" id="IPR022121">
    <property type="entry name" value="Peptidase_M73_camelysin"/>
</dbReference>
<dbReference type="EMBL" id="JAOQJU010000006">
    <property type="protein sequence ID" value="MCU6686400.1"/>
    <property type="molecule type" value="Genomic_DNA"/>
</dbReference>
<dbReference type="RefSeq" id="WP_262575158.1">
    <property type="nucleotide sequence ID" value="NZ_JAOQJU010000006.1"/>
</dbReference>
<dbReference type="Proteomes" id="UP001652431">
    <property type="component" value="Unassembled WGS sequence"/>
</dbReference>
<reference evidence="1 2" key="1">
    <citation type="journal article" date="2021" name="ISME Commun">
        <title>Automated analysis of genomic sequences facilitates high-throughput and comprehensive description of bacteria.</title>
        <authorList>
            <person name="Hitch T.C.A."/>
        </authorList>
    </citation>
    <scope>NUCLEOTIDE SEQUENCE [LARGE SCALE GENOMIC DNA]</scope>
    <source>
        <strain evidence="1 2">Sanger_03</strain>
    </source>
</reference>
<evidence type="ECO:0000313" key="2">
    <source>
        <dbReference type="Proteomes" id="UP001652431"/>
    </source>
</evidence>
<accession>A0ABT2RLZ4</accession>
<dbReference type="Pfam" id="PF12389">
    <property type="entry name" value="Peptidase_M73"/>
    <property type="match status" value="1"/>
</dbReference>
<protein>
    <submittedName>
        <fullName evidence="1">SipW-dependent-type signal peptide-containing protein</fullName>
    </submittedName>
</protein>
<evidence type="ECO:0000313" key="1">
    <source>
        <dbReference type="EMBL" id="MCU6686400.1"/>
    </source>
</evidence>
<dbReference type="InterPro" id="IPR023833">
    <property type="entry name" value="Signal_pept_SipW-depend-type"/>
</dbReference>
<organism evidence="1 2">
    <name type="scientific">Dorea acetigenes</name>
    <dbReference type="NCBI Taxonomy" id="2981787"/>
    <lineage>
        <taxon>Bacteria</taxon>
        <taxon>Bacillati</taxon>
        <taxon>Bacillota</taxon>
        <taxon>Clostridia</taxon>
        <taxon>Lachnospirales</taxon>
        <taxon>Lachnospiraceae</taxon>
        <taxon>Dorea</taxon>
    </lineage>
</organism>
<comment type="caution">
    <text evidence="1">The sequence shown here is derived from an EMBL/GenBank/DDBJ whole genome shotgun (WGS) entry which is preliminary data.</text>
</comment>
<proteinExistence type="predicted"/>
<name>A0ABT2RLZ4_9FIRM</name>
<keyword evidence="2" id="KW-1185">Reference proteome</keyword>
<sequence length="209" mass="22875">MKKKRIKIIILTAAIVCVMAAGGIMAYFTDEESVSNTFTVGKISLEIQEPNWNPDEAKDITPMKNISKDPRIKNNGVNPEFVFVKIAVPCKKIVTVNADGSRNEAKETELYQYEVNEGWMEILEPEKDEKAGTVTHLYAYGTEQECTELVKDAVTEAVFDSVTFVNAVEGQELEMGACDIGVSAYGIQTTDLGGGKTAPLDVWSILQAG</sequence>
<gene>
    <name evidence="1" type="ORF">OCV99_07525</name>
</gene>